<keyword evidence="3" id="KW-1185">Reference proteome</keyword>
<feature type="compositionally biased region" description="Low complexity" evidence="1">
    <location>
        <begin position="194"/>
        <end position="212"/>
    </location>
</feature>
<proteinExistence type="predicted"/>
<dbReference type="Proteomes" id="UP000694424">
    <property type="component" value="Unplaced"/>
</dbReference>
<evidence type="ECO:0000313" key="2">
    <source>
        <dbReference type="Ensembl" id="ENSAOWP00000006924.1"/>
    </source>
</evidence>
<dbReference type="AlphaFoldDB" id="A0A8B9P4F3"/>
<feature type="compositionally biased region" description="Low complexity" evidence="1">
    <location>
        <begin position="153"/>
        <end position="162"/>
    </location>
</feature>
<dbReference type="PANTHER" id="PTHR13318">
    <property type="entry name" value="PARTNER OF PAIRED, ISOFORM B-RELATED"/>
    <property type="match status" value="1"/>
</dbReference>
<dbReference type="Gene3D" id="3.80.10.10">
    <property type="entry name" value="Ribonuclease Inhibitor"/>
    <property type="match status" value="1"/>
</dbReference>
<dbReference type="InterPro" id="IPR032675">
    <property type="entry name" value="LRR_dom_sf"/>
</dbReference>
<dbReference type="Ensembl" id="ENSAOWT00000007831.1">
    <property type="protein sequence ID" value="ENSAOWP00000006924.1"/>
    <property type="gene ID" value="ENSAOWG00000004773.1"/>
</dbReference>
<feature type="compositionally biased region" description="Gly residues" evidence="1">
    <location>
        <begin position="139"/>
        <end position="151"/>
    </location>
</feature>
<dbReference type="GO" id="GO:0031146">
    <property type="term" value="P:SCF-dependent proteasomal ubiquitin-dependent protein catabolic process"/>
    <property type="evidence" value="ECO:0007669"/>
    <property type="project" value="TreeGrafter"/>
</dbReference>
<feature type="region of interest" description="Disordered" evidence="1">
    <location>
        <begin position="179"/>
        <end position="238"/>
    </location>
</feature>
<dbReference type="InterPro" id="IPR001611">
    <property type="entry name" value="Leu-rich_rpt"/>
</dbReference>
<dbReference type="Pfam" id="PF13516">
    <property type="entry name" value="LRR_6"/>
    <property type="match status" value="2"/>
</dbReference>
<protein>
    <submittedName>
        <fullName evidence="2">F-box and leucine rich repeat protein 6</fullName>
    </submittedName>
</protein>
<evidence type="ECO:0000256" key="1">
    <source>
        <dbReference type="SAM" id="MobiDB-lite"/>
    </source>
</evidence>
<evidence type="ECO:0000313" key="3">
    <source>
        <dbReference type="Proteomes" id="UP000694424"/>
    </source>
</evidence>
<dbReference type="GO" id="GO:0019005">
    <property type="term" value="C:SCF ubiquitin ligase complex"/>
    <property type="evidence" value="ECO:0007669"/>
    <property type="project" value="TreeGrafter"/>
</dbReference>
<sequence>ARVPPPPLRAPGANACPWRSWCASSSRWWPATGPCPSSAGLAGLLLGGAGQEAPAAHGEEGAGHGGVAGHEQVFASPGLCPFPLEEPRALRPQGPGGLLPPSRIPQAVPLQRGHHGVPHQPGRALHPPRQLEPAELPGGLVGRGDLPGGGRHPAPAALADLQLPDERDRGCAGERLLPRAAAPRGEHGDQAEQPALPGPRGAAAGSLPPAAGTRSPAASRGKLGPKPAAIPRLQPGEPGGVPAHPSLVCICSAPRPGESWLPQRCLCRPQVLRLLNVIWSPKVSPRAAPAAPGFPQLEELCLATTSYSFVSDGVLQRILHASAQLRVLDLRGCSRVTPQGLQALPCPDLEQLHLGLYSSASELLRPARGSALLTWKWRHSLRDLDLAGQSFSERDLEQALAAFAQGTARAALRSLNLTGTKVTLGTVSALLLGCPTLTYLNLSSCRYLPRGMKKAYRGPDDVRQCLQRLLTAAAEPAARDAT</sequence>
<name>A0A8B9P4F3_APTOW</name>
<dbReference type="SUPFAM" id="SSF52047">
    <property type="entry name" value="RNI-like"/>
    <property type="match status" value="1"/>
</dbReference>
<reference evidence="2" key="2">
    <citation type="submission" date="2025-09" db="UniProtKB">
        <authorList>
            <consortium name="Ensembl"/>
        </authorList>
    </citation>
    <scope>IDENTIFICATION</scope>
</reference>
<accession>A0A8B9P4F3</accession>
<reference evidence="2" key="1">
    <citation type="submission" date="2025-08" db="UniProtKB">
        <authorList>
            <consortium name="Ensembl"/>
        </authorList>
    </citation>
    <scope>IDENTIFICATION</scope>
</reference>
<feature type="region of interest" description="Disordered" evidence="1">
    <location>
        <begin position="92"/>
        <end position="165"/>
    </location>
</feature>
<organism evidence="2 3">
    <name type="scientific">Apteryx owenii</name>
    <name type="common">Little spotted kiwi</name>
    <dbReference type="NCBI Taxonomy" id="8824"/>
    <lineage>
        <taxon>Eukaryota</taxon>
        <taxon>Metazoa</taxon>
        <taxon>Chordata</taxon>
        <taxon>Craniata</taxon>
        <taxon>Vertebrata</taxon>
        <taxon>Euteleostomi</taxon>
        <taxon>Archelosauria</taxon>
        <taxon>Archosauria</taxon>
        <taxon>Dinosauria</taxon>
        <taxon>Saurischia</taxon>
        <taxon>Theropoda</taxon>
        <taxon>Coelurosauria</taxon>
        <taxon>Aves</taxon>
        <taxon>Palaeognathae</taxon>
        <taxon>Apterygiformes</taxon>
        <taxon>Apterygidae</taxon>
        <taxon>Apteryx</taxon>
    </lineage>
</organism>